<gene>
    <name evidence="4" type="ORF">PFISCL1PPCAC_25732</name>
</gene>
<keyword evidence="3" id="KW-0732">Signal</keyword>
<feature type="region of interest" description="Disordered" evidence="1">
    <location>
        <begin position="638"/>
        <end position="662"/>
    </location>
</feature>
<keyword evidence="2" id="KW-0472">Membrane</keyword>
<dbReference type="PANTHER" id="PTHR16311">
    <property type="entry name" value="THROMBOSPONDIN TYPE I DOMAIN-CONTAINING 1"/>
    <property type="match status" value="1"/>
</dbReference>
<dbReference type="InterPro" id="IPR036383">
    <property type="entry name" value="TSP1_rpt_sf"/>
</dbReference>
<dbReference type="AlphaFoldDB" id="A0AAV5WV02"/>
<evidence type="ECO:0000313" key="5">
    <source>
        <dbReference type="Proteomes" id="UP001432322"/>
    </source>
</evidence>
<name>A0AAV5WV02_9BILA</name>
<organism evidence="4 5">
    <name type="scientific">Pristionchus fissidentatus</name>
    <dbReference type="NCBI Taxonomy" id="1538716"/>
    <lineage>
        <taxon>Eukaryota</taxon>
        <taxon>Metazoa</taxon>
        <taxon>Ecdysozoa</taxon>
        <taxon>Nematoda</taxon>
        <taxon>Chromadorea</taxon>
        <taxon>Rhabditida</taxon>
        <taxon>Rhabditina</taxon>
        <taxon>Diplogasteromorpha</taxon>
        <taxon>Diplogasteroidea</taxon>
        <taxon>Neodiplogasteridae</taxon>
        <taxon>Pristionchus</taxon>
    </lineage>
</organism>
<keyword evidence="5" id="KW-1185">Reference proteome</keyword>
<evidence type="ECO:0000256" key="3">
    <source>
        <dbReference type="SAM" id="SignalP"/>
    </source>
</evidence>
<dbReference type="Gene3D" id="2.20.100.10">
    <property type="entry name" value="Thrombospondin type-1 (TSP1) repeat"/>
    <property type="match status" value="1"/>
</dbReference>
<evidence type="ECO:0000313" key="4">
    <source>
        <dbReference type="EMBL" id="GMT34435.1"/>
    </source>
</evidence>
<feature type="transmembrane region" description="Helical" evidence="2">
    <location>
        <begin position="543"/>
        <end position="569"/>
    </location>
</feature>
<feature type="signal peptide" evidence="3">
    <location>
        <begin position="1"/>
        <end position="16"/>
    </location>
</feature>
<dbReference type="InterPro" id="IPR000884">
    <property type="entry name" value="TSP1_rpt"/>
</dbReference>
<keyword evidence="2" id="KW-1133">Transmembrane helix</keyword>
<dbReference type="PROSITE" id="PS50092">
    <property type="entry name" value="TSP1"/>
    <property type="match status" value="1"/>
</dbReference>
<protein>
    <recommendedName>
        <fullName evidence="6">Netrin receptor UNC5</fullName>
    </recommendedName>
</protein>
<dbReference type="Proteomes" id="UP001432322">
    <property type="component" value="Unassembled WGS sequence"/>
</dbReference>
<proteinExistence type="predicted"/>
<sequence>MLIVVILLLIIPEAAADAVRLDQQHPAANSPLSFSPAPLSSANYSLLREGKEICRFASSIIPCDCLKRSGDGYELRENEKTLVGNISIAAPRVTFTLPKEHEMLREMAIRISPKLCLPERFTFHLSFRPFDIMPFDESPWSTVYSINITLHDRTVTLSMPCDAFYRIGLYALYAVSESGDEIEADRVTSITVGGKIDLRPPPAQSIFPSCTGDFELNWSPPSCRPAQLSNRLRILAVDPKLRGEIYIEEAMLPSSVSSFSLPCSFFDIYFLQYCFELVSIHEQSHSFHQWATVCVSTEPRIDEAAEWTEWSEWSTCSNQCGKGITRRTRACTVPFSAACPAGDVSQTSACTGERTTPDADCAFPTNASSSASSCLCGCTLTERAASLFIAPTRIGDCPGLGRSNRTNAVRRHLAWRIPRQVSSTLIDLVITVERVEGASTAGGSDGRLLLYEGEAYEKLVWMSSESHRRDRKRDRKSHRKFTLTVPLTNRDVIVVYEPPKEDKTETAAAWSLHYVIAESPTSPLSLSSPSAFSCSSSPICSSLLPLLAVVALVLLLILSVPPLICAALTRRSTRIKERRSQDESALLVGSDGGDPMLRSGNTECTQVSIHRPRDSHPAGARMISKRSIGIQLSVQSTPRLPRHWPPSSDSPLTTARGGSSLSNMEELEYDEYDGAMMPGSLFLPLELTTDSIDIEQIIAEAERVVSGVEVDRATAATQKD</sequence>
<dbReference type="Pfam" id="PF00090">
    <property type="entry name" value="TSP_1"/>
    <property type="match status" value="1"/>
</dbReference>
<keyword evidence="2" id="KW-0812">Transmembrane</keyword>
<dbReference type="InterPro" id="IPR038877">
    <property type="entry name" value="THSD1"/>
</dbReference>
<dbReference type="SMART" id="SM00209">
    <property type="entry name" value="TSP1"/>
    <property type="match status" value="1"/>
</dbReference>
<comment type="caution">
    <text evidence="4">The sequence shown here is derived from an EMBL/GenBank/DDBJ whole genome shotgun (WGS) entry which is preliminary data.</text>
</comment>
<dbReference type="GO" id="GO:0071944">
    <property type="term" value="C:cell periphery"/>
    <property type="evidence" value="ECO:0007669"/>
    <property type="project" value="TreeGrafter"/>
</dbReference>
<reference evidence="4" key="1">
    <citation type="submission" date="2023-10" db="EMBL/GenBank/DDBJ databases">
        <title>Genome assembly of Pristionchus species.</title>
        <authorList>
            <person name="Yoshida K."/>
            <person name="Sommer R.J."/>
        </authorList>
    </citation>
    <scope>NUCLEOTIDE SEQUENCE</scope>
    <source>
        <strain evidence="4">RS5133</strain>
    </source>
</reference>
<dbReference type="PANTHER" id="PTHR16311:SF3">
    <property type="entry name" value="THROMBOSPONDIN TYPE-1 DOMAIN-CONTAINING PROTEIN 1"/>
    <property type="match status" value="1"/>
</dbReference>
<feature type="compositionally biased region" description="Polar residues" evidence="1">
    <location>
        <begin position="647"/>
        <end position="662"/>
    </location>
</feature>
<evidence type="ECO:0000256" key="2">
    <source>
        <dbReference type="SAM" id="Phobius"/>
    </source>
</evidence>
<feature type="chain" id="PRO_5043360882" description="Netrin receptor UNC5" evidence="3">
    <location>
        <begin position="17"/>
        <end position="720"/>
    </location>
</feature>
<dbReference type="EMBL" id="BTSY01000006">
    <property type="protein sequence ID" value="GMT34435.1"/>
    <property type="molecule type" value="Genomic_DNA"/>
</dbReference>
<accession>A0AAV5WV02</accession>
<feature type="region of interest" description="Disordered" evidence="1">
    <location>
        <begin position="579"/>
        <end position="599"/>
    </location>
</feature>
<evidence type="ECO:0000256" key="1">
    <source>
        <dbReference type="SAM" id="MobiDB-lite"/>
    </source>
</evidence>
<dbReference type="SUPFAM" id="SSF82895">
    <property type="entry name" value="TSP-1 type 1 repeat"/>
    <property type="match status" value="1"/>
</dbReference>
<evidence type="ECO:0008006" key="6">
    <source>
        <dbReference type="Google" id="ProtNLM"/>
    </source>
</evidence>